<reference evidence="4" key="1">
    <citation type="submission" date="2021-02" db="EMBL/GenBank/DDBJ databases">
        <authorList>
            <person name="Nowell W R."/>
        </authorList>
    </citation>
    <scope>NUCLEOTIDE SEQUENCE</scope>
</reference>
<accession>A0A821TVS7</accession>
<gene>
    <name evidence="5" type="ORF">QYT958_LOCUS37748</name>
    <name evidence="4" type="ORF">UJA718_LOCUS44634</name>
</gene>
<evidence type="ECO:0000256" key="1">
    <source>
        <dbReference type="ARBA" id="ARBA00008210"/>
    </source>
</evidence>
<evidence type="ECO:0000256" key="2">
    <source>
        <dbReference type="ARBA" id="ARBA00022690"/>
    </source>
</evidence>
<dbReference type="Proteomes" id="UP000663873">
    <property type="component" value="Unassembled WGS sequence"/>
</dbReference>
<keyword evidence="3" id="KW-0722">Serine protease inhibitor</keyword>
<feature type="non-terminal residue" evidence="4">
    <location>
        <position position="1"/>
    </location>
</feature>
<protein>
    <submittedName>
        <fullName evidence="4">Uncharacterized protein</fullName>
    </submittedName>
</protein>
<keyword evidence="6" id="KW-1185">Reference proteome</keyword>
<dbReference type="EMBL" id="CAJOBP010069940">
    <property type="protein sequence ID" value="CAF4879596.1"/>
    <property type="molecule type" value="Genomic_DNA"/>
</dbReference>
<organism evidence="4 6">
    <name type="scientific">Rotaria socialis</name>
    <dbReference type="NCBI Taxonomy" id="392032"/>
    <lineage>
        <taxon>Eukaryota</taxon>
        <taxon>Metazoa</taxon>
        <taxon>Spiralia</taxon>
        <taxon>Gnathifera</taxon>
        <taxon>Rotifera</taxon>
        <taxon>Eurotatoria</taxon>
        <taxon>Bdelloidea</taxon>
        <taxon>Philodinida</taxon>
        <taxon>Philodinidae</taxon>
        <taxon>Rotaria</taxon>
    </lineage>
</organism>
<dbReference type="GO" id="GO:0004867">
    <property type="term" value="F:serine-type endopeptidase inhibitor activity"/>
    <property type="evidence" value="ECO:0007669"/>
    <property type="project" value="UniProtKB-KW"/>
</dbReference>
<proteinExistence type="inferred from homology"/>
<dbReference type="Gene3D" id="3.30.10.10">
    <property type="entry name" value="Trypsin Inhibitor V, subunit A"/>
    <property type="match status" value="1"/>
</dbReference>
<evidence type="ECO:0000313" key="6">
    <source>
        <dbReference type="Proteomes" id="UP000663873"/>
    </source>
</evidence>
<keyword evidence="2" id="KW-0646">Protease inhibitor</keyword>
<comment type="caution">
    <text evidence="4">The sequence shown here is derived from an EMBL/GenBank/DDBJ whole genome shotgun (WGS) entry which is preliminary data.</text>
</comment>
<dbReference type="Proteomes" id="UP000663848">
    <property type="component" value="Unassembled WGS sequence"/>
</dbReference>
<sequence>IIMSGGPNSWSQFVGKKADDAESHIKSEGFDTEVMPEGAPCTRDFRPNRVRIFVDTNNVVVATPHTG</sequence>
<evidence type="ECO:0000313" key="5">
    <source>
        <dbReference type="EMBL" id="CAF4997310.1"/>
    </source>
</evidence>
<dbReference type="InterPro" id="IPR036354">
    <property type="entry name" value="Prot_inh_pot1_sf"/>
</dbReference>
<dbReference type="PANTHER" id="PTHR33091">
    <property type="entry name" value="PROTEIN, PUTATIVE, EXPRESSED-RELATED"/>
    <property type="match status" value="1"/>
</dbReference>
<dbReference type="EMBL" id="CAJOBR010031986">
    <property type="protein sequence ID" value="CAF4997310.1"/>
    <property type="molecule type" value="Genomic_DNA"/>
</dbReference>
<evidence type="ECO:0000256" key="3">
    <source>
        <dbReference type="ARBA" id="ARBA00022900"/>
    </source>
</evidence>
<dbReference type="InterPro" id="IPR000864">
    <property type="entry name" value="Prot_inh_pot1"/>
</dbReference>
<comment type="similarity">
    <text evidence="1">Belongs to the protease inhibitor I13 (potato type I serine protease inhibitor) family.</text>
</comment>
<dbReference type="SUPFAM" id="SSF54654">
    <property type="entry name" value="CI-2 family of serine protease inhibitors"/>
    <property type="match status" value="1"/>
</dbReference>
<name>A0A821TVS7_9BILA</name>
<dbReference type="PANTHER" id="PTHR33091:SF29">
    <property type="entry name" value="SUBTILISIN INHIBITOR 1"/>
    <property type="match status" value="1"/>
</dbReference>
<evidence type="ECO:0000313" key="4">
    <source>
        <dbReference type="EMBL" id="CAF4879596.1"/>
    </source>
</evidence>
<dbReference type="Pfam" id="PF00280">
    <property type="entry name" value="potato_inhibit"/>
    <property type="match status" value="1"/>
</dbReference>
<dbReference type="GO" id="GO:0009611">
    <property type="term" value="P:response to wounding"/>
    <property type="evidence" value="ECO:0007669"/>
    <property type="project" value="InterPro"/>
</dbReference>
<dbReference type="AlphaFoldDB" id="A0A821TVS7"/>